<feature type="compositionally biased region" description="Basic and acidic residues" evidence="1">
    <location>
        <begin position="252"/>
        <end position="264"/>
    </location>
</feature>
<evidence type="ECO:0000256" key="1">
    <source>
        <dbReference type="SAM" id="MobiDB-lite"/>
    </source>
</evidence>
<protein>
    <submittedName>
        <fullName evidence="4">50S ribosomal protein L22</fullName>
    </submittedName>
</protein>
<reference evidence="4" key="2">
    <citation type="submission" date="2019-09" db="UniProtKB">
        <authorList>
            <consortium name="WormBaseParasite"/>
        </authorList>
    </citation>
    <scope>IDENTIFICATION</scope>
</reference>
<reference evidence="2 3" key="1">
    <citation type="submission" date="2018-11" db="EMBL/GenBank/DDBJ databases">
        <authorList>
            <consortium name="Pathogen Informatics"/>
        </authorList>
    </citation>
    <scope>NUCLEOTIDE SEQUENCE [LARGE SCALE GENOMIC DNA]</scope>
</reference>
<dbReference type="EMBL" id="UZAH01034118">
    <property type="protein sequence ID" value="VDP33367.1"/>
    <property type="molecule type" value="Genomic_DNA"/>
</dbReference>
<sequence>METKMLRWTAGVTRLDRVRNDAIRPRFGVAPIAEKLREARLRWYGDVLRANDDTVRKIGLNLEVPGKRHRGRPKQHLKATETILRHAKETLAVTKEGTRGDKATWFWNEVVQIAVKKGSLKLSENMRGAPVHLTAYRNLKKLTEVEVPKAKDAVIGLAQEAGRGHRAGVTKKVDITIHQGSDDPPGEEPIQYDPPVDVVLVAASGPGLEGLDDPPGEEPIQYDPPVDVVLVAESGPGLEGRAVEGGISRQRSVAERQENDVHQV</sequence>
<proteinExistence type="predicted"/>
<dbReference type="OrthoDB" id="5848222at2759"/>
<evidence type="ECO:0000313" key="2">
    <source>
        <dbReference type="EMBL" id="VDP33367.1"/>
    </source>
</evidence>
<evidence type="ECO:0000313" key="3">
    <source>
        <dbReference type="Proteomes" id="UP000050761"/>
    </source>
</evidence>
<dbReference type="WBParaSite" id="HPBE_0002256201-mRNA-1">
    <property type="protein sequence ID" value="HPBE_0002256201-mRNA-1"/>
    <property type="gene ID" value="HPBE_0002256201"/>
</dbReference>
<keyword evidence="3" id="KW-1185">Reference proteome</keyword>
<dbReference type="AlphaFoldDB" id="A0A3P8C048"/>
<accession>A0A3P8C048</accession>
<dbReference type="Proteomes" id="UP000050761">
    <property type="component" value="Unassembled WGS sequence"/>
</dbReference>
<evidence type="ECO:0000313" key="4">
    <source>
        <dbReference type="WBParaSite" id="HPBE_0002256201-mRNA-1"/>
    </source>
</evidence>
<name>A0A3P8C048_HELPZ</name>
<gene>
    <name evidence="2" type="ORF">HPBE_LOCUS22561</name>
</gene>
<feature type="region of interest" description="Disordered" evidence="1">
    <location>
        <begin position="237"/>
        <end position="264"/>
    </location>
</feature>
<organism evidence="2">
    <name type="scientific">Heligmosomoides polygyrus</name>
    <name type="common">Parasitic roundworm</name>
    <dbReference type="NCBI Taxonomy" id="6339"/>
    <lineage>
        <taxon>Eukaryota</taxon>
        <taxon>Metazoa</taxon>
        <taxon>Ecdysozoa</taxon>
        <taxon>Nematoda</taxon>
        <taxon>Chromadorea</taxon>
        <taxon>Rhabditida</taxon>
        <taxon>Rhabditina</taxon>
        <taxon>Rhabditomorpha</taxon>
        <taxon>Strongyloidea</taxon>
        <taxon>Heligmosomidae</taxon>
        <taxon>Heligmosomoides</taxon>
    </lineage>
</organism>